<dbReference type="PANTHER" id="PTHR33099">
    <property type="entry name" value="FE2OG DIOXYGENASE DOMAIN-CONTAINING PROTEIN"/>
    <property type="match status" value="1"/>
</dbReference>
<dbReference type="EMBL" id="CAKKNE010000002">
    <property type="protein sequence ID" value="CAH0367414.1"/>
    <property type="molecule type" value="Genomic_DNA"/>
</dbReference>
<evidence type="ECO:0000256" key="1">
    <source>
        <dbReference type="SAM" id="MobiDB-lite"/>
    </source>
</evidence>
<dbReference type="OrthoDB" id="116233at2759"/>
<keyword evidence="4" id="KW-1185">Reference proteome</keyword>
<dbReference type="Proteomes" id="UP000789595">
    <property type="component" value="Unassembled WGS sequence"/>
</dbReference>
<protein>
    <recommendedName>
        <fullName evidence="2">Prolyl 4-hydroxylase alpha subunit Fe(2+) 2OG dioxygenase domain-containing protein</fullName>
    </recommendedName>
</protein>
<sequence>MPSVDELAANDPYDVEAATRAAKKMTSNQLRDRLTAAAADASGLKPALVEKWVATAREVAVAKKTKLVTGEDVARVSDAIGWRALAGYVGLDARAALAASSRAGLAAGNALDAAPEWWRACACEHLDFEDDPWDDWRKAPVSDTHSCWPLAARLVSGGADRRLELANARRVAREDPGEDDQGSDSEESRFVDPIERVCRNLDALATVAVGEAAAPVAVSCCGDVGSLLPRLWVPALDQALELPLEPAALRALVAKVGRRAPLGKGTETVVDLDARRTWRFGLGTDVLATAPDWTSAFSSSGGDRSAILDEIKLKLAPALSGRGEVVAQPYQMLVYEEGDFFKPHRDTARAPSHFGSLVVNLPVVGGAEGGDLILRARDEDDVVLPAARPGAAPLWAAFYADVAHEVLPVTRGLRVTLTYHLYAAGFGDVPRLPASLLRTGEAGSLTILGAALNWTMRRFNRPTTRFERTTPLAFALAHKYTTNTLPNVRAEDEEGNEIWTRDPARLRGRDAVLYATLDKALRAYCGPNPGDDDFDDDMCYMPRPPLRVELIKIRDFVPPRDGEAPKFWVGDINTWDGNWSGRGQRTRFVNRDELAETLKRAVPERTSLYTGNEGMESGYIYTSAVIKLAESGIGDY</sequence>
<dbReference type="InterPro" id="IPR044862">
    <property type="entry name" value="Pro_4_hyd_alph_FE2OG_OXY"/>
</dbReference>
<gene>
    <name evidence="3" type="ORF">PECAL_2P04340</name>
</gene>
<feature type="domain" description="Prolyl 4-hydroxylase alpha subunit Fe(2+) 2OG dioxygenase" evidence="2">
    <location>
        <begin position="331"/>
        <end position="420"/>
    </location>
</feature>
<organism evidence="3 4">
    <name type="scientific">Pelagomonas calceolata</name>
    <dbReference type="NCBI Taxonomy" id="35677"/>
    <lineage>
        <taxon>Eukaryota</taxon>
        <taxon>Sar</taxon>
        <taxon>Stramenopiles</taxon>
        <taxon>Ochrophyta</taxon>
        <taxon>Pelagophyceae</taxon>
        <taxon>Pelagomonadales</taxon>
        <taxon>Pelagomonadaceae</taxon>
        <taxon>Pelagomonas</taxon>
    </lineage>
</organism>
<reference evidence="3" key="1">
    <citation type="submission" date="2021-11" db="EMBL/GenBank/DDBJ databases">
        <authorList>
            <consortium name="Genoscope - CEA"/>
            <person name="William W."/>
        </authorList>
    </citation>
    <scope>NUCLEOTIDE SEQUENCE</scope>
</reference>
<dbReference type="PANTHER" id="PTHR33099:SF14">
    <property type="entry name" value="PROLYL 4-HYDROXYLASE ALPHA SUBUNIT FE(2+) 2OG DIOXYGENASE DOMAIN-CONTAINING PROTEIN"/>
    <property type="match status" value="1"/>
</dbReference>
<proteinExistence type="predicted"/>
<evidence type="ECO:0000259" key="2">
    <source>
        <dbReference type="Pfam" id="PF13640"/>
    </source>
</evidence>
<dbReference type="Gene3D" id="2.60.120.620">
    <property type="entry name" value="q2cbj1_9rhob like domain"/>
    <property type="match status" value="1"/>
</dbReference>
<name>A0A8J2SIT5_9STRA</name>
<evidence type="ECO:0000313" key="3">
    <source>
        <dbReference type="EMBL" id="CAH0367414.1"/>
    </source>
</evidence>
<dbReference type="Pfam" id="PF13640">
    <property type="entry name" value="2OG-FeII_Oxy_3"/>
    <property type="match status" value="1"/>
</dbReference>
<feature type="compositionally biased region" description="Acidic residues" evidence="1">
    <location>
        <begin position="176"/>
        <end position="185"/>
    </location>
</feature>
<comment type="caution">
    <text evidence="3">The sequence shown here is derived from an EMBL/GenBank/DDBJ whole genome shotgun (WGS) entry which is preliminary data.</text>
</comment>
<evidence type="ECO:0000313" key="4">
    <source>
        <dbReference type="Proteomes" id="UP000789595"/>
    </source>
</evidence>
<accession>A0A8J2SIT5</accession>
<dbReference type="AlphaFoldDB" id="A0A8J2SIT5"/>
<feature type="region of interest" description="Disordered" evidence="1">
    <location>
        <begin position="168"/>
        <end position="189"/>
    </location>
</feature>